<sequence length="76" mass="8572">MASLHPVSVIAQQLFKNDAQRQYQRPAVTTRRTQPSPFAAPDRAVVPQVSHSPARRSWRSRLAHLVVHPVSTVRSH</sequence>
<accession>A0ABW1JH52</accession>
<dbReference type="RefSeq" id="WP_345714631.1">
    <property type="nucleotide sequence ID" value="NZ_BAABFP010000002.1"/>
</dbReference>
<gene>
    <name evidence="2" type="ORF">ACFQDO_16230</name>
</gene>
<protein>
    <submittedName>
        <fullName evidence="2">Uncharacterized protein</fullName>
    </submittedName>
</protein>
<organism evidence="2 3">
    <name type="scientific">Angustibacter luteus</name>
    <dbReference type="NCBI Taxonomy" id="658456"/>
    <lineage>
        <taxon>Bacteria</taxon>
        <taxon>Bacillati</taxon>
        <taxon>Actinomycetota</taxon>
        <taxon>Actinomycetes</taxon>
        <taxon>Kineosporiales</taxon>
        <taxon>Kineosporiaceae</taxon>
    </lineage>
</organism>
<proteinExistence type="predicted"/>
<feature type="region of interest" description="Disordered" evidence="1">
    <location>
        <begin position="19"/>
        <end position="52"/>
    </location>
</feature>
<keyword evidence="3" id="KW-1185">Reference proteome</keyword>
<dbReference type="Proteomes" id="UP001596189">
    <property type="component" value="Unassembled WGS sequence"/>
</dbReference>
<evidence type="ECO:0000313" key="2">
    <source>
        <dbReference type="EMBL" id="MFC6008684.1"/>
    </source>
</evidence>
<name>A0ABW1JH52_9ACTN</name>
<evidence type="ECO:0000256" key="1">
    <source>
        <dbReference type="SAM" id="MobiDB-lite"/>
    </source>
</evidence>
<reference evidence="3" key="1">
    <citation type="journal article" date="2019" name="Int. J. Syst. Evol. Microbiol.">
        <title>The Global Catalogue of Microorganisms (GCM) 10K type strain sequencing project: providing services to taxonomists for standard genome sequencing and annotation.</title>
        <authorList>
            <consortium name="The Broad Institute Genomics Platform"/>
            <consortium name="The Broad Institute Genome Sequencing Center for Infectious Disease"/>
            <person name="Wu L."/>
            <person name="Ma J."/>
        </authorList>
    </citation>
    <scope>NUCLEOTIDE SEQUENCE [LARGE SCALE GENOMIC DNA]</scope>
    <source>
        <strain evidence="3">KACC 14249</strain>
    </source>
</reference>
<evidence type="ECO:0000313" key="3">
    <source>
        <dbReference type="Proteomes" id="UP001596189"/>
    </source>
</evidence>
<comment type="caution">
    <text evidence="2">The sequence shown here is derived from an EMBL/GenBank/DDBJ whole genome shotgun (WGS) entry which is preliminary data.</text>
</comment>
<dbReference type="EMBL" id="JBHSRD010000006">
    <property type="protein sequence ID" value="MFC6008684.1"/>
    <property type="molecule type" value="Genomic_DNA"/>
</dbReference>